<evidence type="ECO:0000313" key="2">
    <source>
        <dbReference type="Proteomes" id="UP001057452"/>
    </source>
</evidence>
<reference evidence="1" key="1">
    <citation type="submission" date="2022-05" db="EMBL/GenBank/DDBJ databases">
        <title>Chromosome-level genome of Chaenocephalus aceratus.</title>
        <authorList>
            <person name="Park H."/>
        </authorList>
    </citation>
    <scope>NUCLEOTIDE SEQUENCE</scope>
    <source>
        <strain evidence="1">KU_202001</strain>
    </source>
</reference>
<accession>A0ACB9W4I4</accession>
<name>A0ACB9W4I4_CHAAC</name>
<gene>
    <name evidence="1" type="ORF">KUCAC02_027401</name>
</gene>
<comment type="caution">
    <text evidence="1">The sequence shown here is derived from an EMBL/GenBank/DDBJ whole genome shotgun (WGS) entry which is preliminary data.</text>
</comment>
<dbReference type="Proteomes" id="UP001057452">
    <property type="component" value="Chromosome 19"/>
</dbReference>
<proteinExistence type="predicted"/>
<evidence type="ECO:0000313" key="1">
    <source>
        <dbReference type="EMBL" id="KAI4807603.1"/>
    </source>
</evidence>
<sequence length="77" mass="8316">MLSDAPTSLPPPQLISGLFSSLSWRMCSIKADRLPVFPERCRGLSARAQISGFGRSVTGRPSFEDSDSSTDASQLEI</sequence>
<dbReference type="EMBL" id="CM043803">
    <property type="protein sequence ID" value="KAI4807603.1"/>
    <property type="molecule type" value="Genomic_DNA"/>
</dbReference>
<protein>
    <submittedName>
        <fullName evidence="1">Uncharacterized protein</fullName>
    </submittedName>
</protein>
<organism evidence="1 2">
    <name type="scientific">Chaenocephalus aceratus</name>
    <name type="common">Blackfin icefish</name>
    <name type="synonym">Chaenichthys aceratus</name>
    <dbReference type="NCBI Taxonomy" id="36190"/>
    <lineage>
        <taxon>Eukaryota</taxon>
        <taxon>Metazoa</taxon>
        <taxon>Chordata</taxon>
        <taxon>Craniata</taxon>
        <taxon>Vertebrata</taxon>
        <taxon>Euteleostomi</taxon>
        <taxon>Actinopterygii</taxon>
        <taxon>Neopterygii</taxon>
        <taxon>Teleostei</taxon>
        <taxon>Neoteleostei</taxon>
        <taxon>Acanthomorphata</taxon>
        <taxon>Eupercaria</taxon>
        <taxon>Perciformes</taxon>
        <taxon>Notothenioidei</taxon>
        <taxon>Channichthyidae</taxon>
        <taxon>Chaenocephalus</taxon>
    </lineage>
</organism>
<keyword evidence="2" id="KW-1185">Reference proteome</keyword>